<reference evidence="1 2" key="1">
    <citation type="submission" date="2018-08" db="EMBL/GenBank/DDBJ databases">
        <title>A genome reference for cultivated species of the human gut microbiota.</title>
        <authorList>
            <person name="Zou Y."/>
            <person name="Xue W."/>
            <person name="Luo G."/>
        </authorList>
    </citation>
    <scope>NUCLEOTIDE SEQUENCE [LARGE SCALE GENOMIC DNA]</scope>
    <source>
        <strain evidence="1 2">OF01-2LB</strain>
    </source>
</reference>
<proteinExistence type="predicted"/>
<sequence>MTAICAVTNSKKFHIAIKDISYTVFEMEKEVKSSEVISYTKPIAAIELGYFHVCIVTDR</sequence>
<dbReference type="EMBL" id="QVEV01000003">
    <property type="protein sequence ID" value="RGC18028.1"/>
    <property type="molecule type" value="Genomic_DNA"/>
</dbReference>
<gene>
    <name evidence="1" type="ORF">DXA38_03435</name>
</gene>
<accession>A0A3E2W338</accession>
<dbReference type="AlphaFoldDB" id="A0A3E2W338"/>
<organism evidence="1 2">
    <name type="scientific">Clostridium innocuum</name>
    <dbReference type="NCBI Taxonomy" id="1522"/>
    <lineage>
        <taxon>Bacteria</taxon>
        <taxon>Bacillati</taxon>
        <taxon>Bacillota</taxon>
        <taxon>Clostridia</taxon>
        <taxon>Eubacteriales</taxon>
        <taxon>Clostridiaceae</taxon>
        <taxon>Clostridium</taxon>
    </lineage>
</organism>
<comment type="caution">
    <text evidence="1">The sequence shown here is derived from an EMBL/GenBank/DDBJ whole genome shotgun (WGS) entry which is preliminary data.</text>
</comment>
<protein>
    <submittedName>
        <fullName evidence="1">Uncharacterized protein</fullName>
    </submittedName>
</protein>
<evidence type="ECO:0000313" key="2">
    <source>
        <dbReference type="Proteomes" id="UP000260025"/>
    </source>
</evidence>
<dbReference type="Proteomes" id="UP000260025">
    <property type="component" value="Unassembled WGS sequence"/>
</dbReference>
<name>A0A3E2W338_CLOIN</name>
<evidence type="ECO:0000313" key="1">
    <source>
        <dbReference type="EMBL" id="RGC18028.1"/>
    </source>
</evidence>